<reference evidence="1 2" key="1">
    <citation type="journal article" date="2022" name="Genome Biol. Evol.">
        <title>The Spruce Budworm Genome: Reconstructing the Evolutionary History of Antifreeze Proteins.</title>
        <authorList>
            <person name="Beliveau C."/>
            <person name="Gagne P."/>
            <person name="Picq S."/>
            <person name="Vernygora O."/>
            <person name="Keeling C.I."/>
            <person name="Pinkney K."/>
            <person name="Doucet D."/>
            <person name="Wen F."/>
            <person name="Johnston J.S."/>
            <person name="Maaroufi H."/>
            <person name="Boyle B."/>
            <person name="Laroche J."/>
            <person name="Dewar K."/>
            <person name="Juretic N."/>
            <person name="Blackburn G."/>
            <person name="Nisole A."/>
            <person name="Brunet B."/>
            <person name="Brandao M."/>
            <person name="Lumley L."/>
            <person name="Duan J."/>
            <person name="Quan G."/>
            <person name="Lucarotti C.J."/>
            <person name="Roe A.D."/>
            <person name="Sperling F.A.H."/>
            <person name="Levesque R.C."/>
            <person name="Cusson M."/>
        </authorList>
    </citation>
    <scope>NUCLEOTIDE SEQUENCE [LARGE SCALE GENOMIC DNA]</scope>
    <source>
        <strain evidence="1">Glfc:IPQL:Cfum</strain>
    </source>
</reference>
<evidence type="ECO:0000313" key="1">
    <source>
        <dbReference type="EMBL" id="KAI8426161.1"/>
    </source>
</evidence>
<name>A0ACC0JPP9_CHOFU</name>
<accession>A0ACC0JPP9</accession>
<organism evidence="1 2">
    <name type="scientific">Choristoneura fumiferana</name>
    <name type="common">Spruce budworm moth</name>
    <name type="synonym">Archips fumiferana</name>
    <dbReference type="NCBI Taxonomy" id="7141"/>
    <lineage>
        <taxon>Eukaryota</taxon>
        <taxon>Metazoa</taxon>
        <taxon>Ecdysozoa</taxon>
        <taxon>Arthropoda</taxon>
        <taxon>Hexapoda</taxon>
        <taxon>Insecta</taxon>
        <taxon>Pterygota</taxon>
        <taxon>Neoptera</taxon>
        <taxon>Endopterygota</taxon>
        <taxon>Lepidoptera</taxon>
        <taxon>Glossata</taxon>
        <taxon>Ditrysia</taxon>
        <taxon>Tortricoidea</taxon>
        <taxon>Tortricidae</taxon>
        <taxon>Tortricinae</taxon>
        <taxon>Choristoneura</taxon>
    </lineage>
</organism>
<dbReference type="EMBL" id="CM046108">
    <property type="protein sequence ID" value="KAI8426161.1"/>
    <property type="molecule type" value="Genomic_DNA"/>
</dbReference>
<dbReference type="Proteomes" id="UP001064048">
    <property type="component" value="Chromosome 8"/>
</dbReference>
<proteinExistence type="predicted"/>
<sequence length="705" mass="75791">MPPRPQQNERKKSIIVIPSRVVTRPDDLEGGEETEIAANINVPGDGCWGWVVVAASFCIIFILDGVAYTFGSQLADISSDLGVNDSLVALINSIAVAIYLIAGPLVSALINRFGFRACTMTGSVICSFSLFTSYFVTNYTSLCVFYGVFAGFGYSLINMSSGLVVGFYFEKLRSVALAIATCGSSCGVMICYPLNSELVSLAGWRSTTLLHSGLFGCVYFLAMAYRPLLALTVVKTTTTDDPTRTVTYLPSLSTAALKSATAKPHPDSLKPSAAERLFSAVSNANFPKAGDVVDDNTLTNQGAQPGPSTAANTAGVSKITITAITPKGGMSRRQLKQVQSIMSKSVANVRDDKTTPTVEVNVQAEDTTKTSCWGRLCHWEQHVSESRPMYRDDAFYTGKIENLPEYQKSRANIPAGQETGLEYQLAVSRAAAASDLREHRGVFTTAVRRVLATMMDPKLLKRRSFLLLCLSGFLTYLGFLVPYVFLQDRNLKAGVDPKHCNLFVSAIGASNAIGRLALGSLAVKINPLKLFAATCFTAGVATVASDLTYDMYYQYGYCVSFGFCIAGVASLRSQVLVNLYGLDKLTNATGMILLFQGLGSLISTPTASILKNKFGYAVAFYVAGVFIALGGLILVPVRSISLKENTTVPKKPTTSSAPRKQAKPSQNIKEIKSPLQTIKEAKSPTKSPKGAKPQSQNINIPPPQE</sequence>
<comment type="caution">
    <text evidence="1">The sequence shown here is derived from an EMBL/GenBank/DDBJ whole genome shotgun (WGS) entry which is preliminary data.</text>
</comment>
<keyword evidence="2" id="KW-1185">Reference proteome</keyword>
<evidence type="ECO:0000313" key="2">
    <source>
        <dbReference type="Proteomes" id="UP001064048"/>
    </source>
</evidence>
<protein>
    <submittedName>
        <fullName evidence="1">Uncharacterized protein</fullName>
    </submittedName>
</protein>
<gene>
    <name evidence="1" type="ORF">MSG28_005103</name>
</gene>